<proteinExistence type="predicted"/>
<reference evidence="1" key="1">
    <citation type="journal article" date="2023" name="Nat. Commun.">
        <title>Diploid and tetraploid genomes of Acorus and the evolution of monocots.</title>
        <authorList>
            <person name="Ma L."/>
            <person name="Liu K.W."/>
            <person name="Li Z."/>
            <person name="Hsiao Y.Y."/>
            <person name="Qi Y."/>
            <person name="Fu T."/>
            <person name="Tang G.D."/>
            <person name="Zhang D."/>
            <person name="Sun W.H."/>
            <person name="Liu D.K."/>
            <person name="Li Y."/>
            <person name="Chen G.Z."/>
            <person name="Liu X.D."/>
            <person name="Liao X.Y."/>
            <person name="Jiang Y.T."/>
            <person name="Yu X."/>
            <person name="Hao Y."/>
            <person name="Huang J."/>
            <person name="Zhao X.W."/>
            <person name="Ke S."/>
            <person name="Chen Y.Y."/>
            <person name="Wu W.L."/>
            <person name="Hsu J.L."/>
            <person name="Lin Y.F."/>
            <person name="Huang M.D."/>
            <person name="Li C.Y."/>
            <person name="Huang L."/>
            <person name="Wang Z.W."/>
            <person name="Zhao X."/>
            <person name="Zhong W.Y."/>
            <person name="Peng D.H."/>
            <person name="Ahmad S."/>
            <person name="Lan S."/>
            <person name="Zhang J.S."/>
            <person name="Tsai W.C."/>
            <person name="Van de Peer Y."/>
            <person name="Liu Z.J."/>
        </authorList>
    </citation>
    <scope>NUCLEOTIDE SEQUENCE</scope>
    <source>
        <strain evidence="1">SCP</strain>
    </source>
</reference>
<dbReference type="GO" id="GO:0016874">
    <property type="term" value="F:ligase activity"/>
    <property type="evidence" value="ECO:0007669"/>
    <property type="project" value="UniProtKB-KW"/>
</dbReference>
<name>A0AAV8ZWR1_ACOGR</name>
<gene>
    <name evidence="1" type="ORF">QJS04_geneDACA025104</name>
</gene>
<evidence type="ECO:0000313" key="2">
    <source>
        <dbReference type="Proteomes" id="UP001179952"/>
    </source>
</evidence>
<dbReference type="EMBL" id="JAUJYN010000084">
    <property type="protein sequence ID" value="KAK1256754.1"/>
    <property type="molecule type" value="Genomic_DNA"/>
</dbReference>
<organism evidence="1 2">
    <name type="scientific">Acorus gramineus</name>
    <name type="common">Dwarf sweet flag</name>
    <dbReference type="NCBI Taxonomy" id="55184"/>
    <lineage>
        <taxon>Eukaryota</taxon>
        <taxon>Viridiplantae</taxon>
        <taxon>Streptophyta</taxon>
        <taxon>Embryophyta</taxon>
        <taxon>Tracheophyta</taxon>
        <taxon>Spermatophyta</taxon>
        <taxon>Magnoliopsida</taxon>
        <taxon>Liliopsida</taxon>
        <taxon>Acoraceae</taxon>
        <taxon>Acorus</taxon>
    </lineage>
</organism>
<comment type="caution">
    <text evidence="1">The sequence shown here is derived from an EMBL/GenBank/DDBJ whole genome shotgun (WGS) entry which is preliminary data.</text>
</comment>
<keyword evidence="2" id="KW-1185">Reference proteome</keyword>
<keyword evidence="1" id="KW-0436">Ligase</keyword>
<sequence>MVFSADESSNKVVVCAGVPEIGGRVLPVRDWLTGAMQPIKEGVVGEKVALLKARSVALGNLKFNLFRLPHLTSRVVTSSSVGACSALFRPGT</sequence>
<protein>
    <submittedName>
        <fullName evidence="1">Alanine--tRNA ligase</fullName>
    </submittedName>
</protein>
<evidence type="ECO:0000313" key="1">
    <source>
        <dbReference type="EMBL" id="KAK1256754.1"/>
    </source>
</evidence>
<dbReference type="AlphaFoldDB" id="A0AAV8ZWR1"/>
<accession>A0AAV8ZWR1</accession>
<dbReference type="Proteomes" id="UP001179952">
    <property type="component" value="Unassembled WGS sequence"/>
</dbReference>
<reference evidence="1" key="2">
    <citation type="submission" date="2023-06" db="EMBL/GenBank/DDBJ databases">
        <authorList>
            <person name="Ma L."/>
            <person name="Liu K.-W."/>
            <person name="Li Z."/>
            <person name="Hsiao Y.-Y."/>
            <person name="Qi Y."/>
            <person name="Fu T."/>
            <person name="Tang G."/>
            <person name="Zhang D."/>
            <person name="Sun W.-H."/>
            <person name="Liu D.-K."/>
            <person name="Li Y."/>
            <person name="Chen G.-Z."/>
            <person name="Liu X.-D."/>
            <person name="Liao X.-Y."/>
            <person name="Jiang Y.-T."/>
            <person name="Yu X."/>
            <person name="Hao Y."/>
            <person name="Huang J."/>
            <person name="Zhao X.-W."/>
            <person name="Ke S."/>
            <person name="Chen Y.-Y."/>
            <person name="Wu W.-L."/>
            <person name="Hsu J.-L."/>
            <person name="Lin Y.-F."/>
            <person name="Huang M.-D."/>
            <person name="Li C.-Y."/>
            <person name="Huang L."/>
            <person name="Wang Z.-W."/>
            <person name="Zhao X."/>
            <person name="Zhong W.-Y."/>
            <person name="Peng D.-H."/>
            <person name="Ahmad S."/>
            <person name="Lan S."/>
            <person name="Zhang J.-S."/>
            <person name="Tsai W.-C."/>
            <person name="Van De Peer Y."/>
            <person name="Liu Z.-J."/>
        </authorList>
    </citation>
    <scope>NUCLEOTIDE SEQUENCE</scope>
    <source>
        <strain evidence="1">SCP</strain>
        <tissue evidence="1">Leaves</tissue>
    </source>
</reference>